<dbReference type="RefSeq" id="WP_312744855.1">
    <property type="nucleotide sequence ID" value="NZ_CP116968.1"/>
</dbReference>
<dbReference type="GO" id="GO:0016020">
    <property type="term" value="C:membrane"/>
    <property type="evidence" value="ECO:0007669"/>
    <property type="project" value="InterPro"/>
</dbReference>
<proteinExistence type="predicted"/>
<protein>
    <submittedName>
        <fullName evidence="3">EamA family transporter</fullName>
    </submittedName>
</protein>
<dbReference type="InterPro" id="IPR000620">
    <property type="entry name" value="EamA_dom"/>
</dbReference>
<feature type="domain" description="EamA" evidence="2">
    <location>
        <begin position="158"/>
        <end position="286"/>
    </location>
</feature>
<keyword evidence="1" id="KW-0812">Transmembrane</keyword>
<dbReference type="Pfam" id="PF00892">
    <property type="entry name" value="EamA"/>
    <property type="match status" value="2"/>
</dbReference>
<dbReference type="SUPFAM" id="SSF103481">
    <property type="entry name" value="Multidrug resistance efflux transporter EmrE"/>
    <property type="match status" value="2"/>
</dbReference>
<evidence type="ECO:0000313" key="4">
    <source>
        <dbReference type="Proteomes" id="UP001302494"/>
    </source>
</evidence>
<dbReference type="EMBL" id="CP116968">
    <property type="protein sequence ID" value="WNM62005.1"/>
    <property type="molecule type" value="Genomic_DNA"/>
</dbReference>
<gene>
    <name evidence="3" type="ORF">PQG83_20035</name>
</gene>
<dbReference type="PANTHER" id="PTHR22911:SF137">
    <property type="entry name" value="SOLUTE CARRIER FAMILY 35 MEMBER G2-RELATED"/>
    <property type="match status" value="1"/>
</dbReference>
<evidence type="ECO:0000313" key="3">
    <source>
        <dbReference type="EMBL" id="WNM62005.1"/>
    </source>
</evidence>
<organism evidence="3 4">
    <name type="scientific">Candidatus Nitrospira neomarina</name>
    <dbReference type="NCBI Taxonomy" id="3020899"/>
    <lineage>
        <taxon>Bacteria</taxon>
        <taxon>Pseudomonadati</taxon>
        <taxon>Nitrospirota</taxon>
        <taxon>Nitrospiria</taxon>
        <taxon>Nitrospirales</taxon>
        <taxon>Nitrospiraceae</taxon>
        <taxon>Nitrospira</taxon>
    </lineage>
</organism>
<keyword evidence="1" id="KW-0472">Membrane</keyword>
<dbReference type="PANTHER" id="PTHR22911">
    <property type="entry name" value="ACYL-MALONYL CONDENSING ENZYME-RELATED"/>
    <property type="match status" value="1"/>
</dbReference>
<sequence length="292" mass="31512">MSWMYFALLAALSESLKDLLSKQGLRSVSPQLAALAAGATPIPILLSIVLFTDSVPLLGPGYGWALLIGGTLNVLALFQFMRALQSSDLSLAIPFVSFTPLFLLITSPFLVGDIPTTQDIVGIFCIVGGAYVLHIQSIHHGLLAPLFAIFREPGPRRMLSVAFIYSLTSNFDKIGVQNSSPLFWSLSISSVMTIGFLFLLRFLPGKNIAAPRRTTLGTLLLVGLFQTIGLLVHNTALSLGPVPSVIAIKRSSILFAVMWGWMFLKEKYAGERLIGAVLMMIGVVVLGFGQTD</sequence>
<feature type="transmembrane region" description="Helical" evidence="1">
    <location>
        <begin position="215"/>
        <end position="236"/>
    </location>
</feature>
<feature type="transmembrane region" description="Helical" evidence="1">
    <location>
        <begin position="242"/>
        <end position="261"/>
    </location>
</feature>
<accession>A0AA96GKF7</accession>
<reference evidence="3 4" key="1">
    <citation type="submission" date="2023-01" db="EMBL/GenBank/DDBJ databases">
        <title>Cultivation and genomic characterization of new, ubiquitous marine nitrite-oxidizing bacteria from the Nitrospirales.</title>
        <authorList>
            <person name="Mueller A.J."/>
            <person name="Daebeler A."/>
            <person name="Herbold C.W."/>
            <person name="Kirkegaard R.H."/>
            <person name="Daims H."/>
        </authorList>
    </citation>
    <scope>NUCLEOTIDE SEQUENCE [LARGE SCALE GENOMIC DNA]</scope>
    <source>
        <strain evidence="3 4">DK</strain>
    </source>
</reference>
<feature type="transmembrane region" description="Helical" evidence="1">
    <location>
        <begin position="33"/>
        <end position="52"/>
    </location>
</feature>
<name>A0AA96GKF7_9BACT</name>
<keyword evidence="1" id="KW-1133">Transmembrane helix</keyword>
<evidence type="ECO:0000259" key="2">
    <source>
        <dbReference type="Pfam" id="PF00892"/>
    </source>
</evidence>
<feature type="domain" description="EamA" evidence="2">
    <location>
        <begin position="2"/>
        <end position="133"/>
    </location>
</feature>
<keyword evidence="4" id="KW-1185">Reference proteome</keyword>
<feature type="transmembrane region" description="Helical" evidence="1">
    <location>
        <begin position="91"/>
        <end position="111"/>
    </location>
</feature>
<feature type="transmembrane region" description="Helical" evidence="1">
    <location>
        <begin position="123"/>
        <end position="150"/>
    </location>
</feature>
<dbReference type="AlphaFoldDB" id="A0AA96GKF7"/>
<evidence type="ECO:0000256" key="1">
    <source>
        <dbReference type="SAM" id="Phobius"/>
    </source>
</evidence>
<feature type="transmembrane region" description="Helical" evidence="1">
    <location>
        <begin position="64"/>
        <end position="85"/>
    </location>
</feature>
<feature type="transmembrane region" description="Helical" evidence="1">
    <location>
        <begin position="182"/>
        <end position="203"/>
    </location>
</feature>
<dbReference type="InterPro" id="IPR037185">
    <property type="entry name" value="EmrE-like"/>
</dbReference>
<feature type="transmembrane region" description="Helical" evidence="1">
    <location>
        <begin position="273"/>
        <end position="291"/>
    </location>
</feature>
<dbReference type="Gene3D" id="1.10.3730.20">
    <property type="match status" value="2"/>
</dbReference>
<dbReference type="KEGG" id="nneo:PQG83_20035"/>
<dbReference type="Proteomes" id="UP001302494">
    <property type="component" value="Chromosome"/>
</dbReference>